<dbReference type="PANTHER" id="PTHR21666:SF270">
    <property type="entry name" value="MUREIN HYDROLASE ACTIVATOR ENVC"/>
    <property type="match status" value="1"/>
</dbReference>
<proteinExistence type="predicted"/>
<protein>
    <submittedName>
        <fullName evidence="2">M23 family metallopeptidase</fullName>
    </submittedName>
</protein>
<organism evidence="2 3">
    <name type="scientific">Marivivens donghaensis</name>
    <dbReference type="NCBI Taxonomy" id="1699413"/>
    <lineage>
        <taxon>Bacteria</taxon>
        <taxon>Pseudomonadati</taxon>
        <taxon>Pseudomonadota</taxon>
        <taxon>Alphaproteobacteria</taxon>
        <taxon>Rhodobacterales</taxon>
        <taxon>Paracoccaceae</taxon>
        <taxon>Marivivens group</taxon>
        <taxon>Marivivens</taxon>
    </lineage>
</organism>
<keyword evidence="3" id="KW-1185">Reference proteome</keyword>
<dbReference type="Proteomes" id="UP000709466">
    <property type="component" value="Unassembled WGS sequence"/>
</dbReference>
<dbReference type="InterPro" id="IPR011055">
    <property type="entry name" value="Dup_hybrid_motif"/>
</dbReference>
<evidence type="ECO:0000313" key="2">
    <source>
        <dbReference type="EMBL" id="NIY71031.1"/>
    </source>
</evidence>
<name>A0ABX0VSW2_9RHOB</name>
<dbReference type="EMBL" id="JAATOP010000001">
    <property type="protein sequence ID" value="NIY71031.1"/>
    <property type="molecule type" value="Genomic_DNA"/>
</dbReference>
<feature type="domain" description="M23ase beta-sheet core" evidence="1">
    <location>
        <begin position="59"/>
        <end position="177"/>
    </location>
</feature>
<accession>A0ABX0VSW2</accession>
<sequence>MRLLVTISALAAPVAAGAFSLSSPIDCDLGGVCYIQQFVDRDPTGGVSDFRCSGLSYDGHKGTDFALPSLAMQAEGVNVLAAADGVVTGVRDEMPDVLQTGLGAPDVTNQECGNGLVINHGDGWETQYCHLALGSVIPRVGQQVSAGDVVGQVGLSGQTQFPHVHLSVRKDGDVIDPFDTGNAADCTASGALWSEPINAPDGGIVSVGFAPNVPDYDAAKAGTATTLPSADSNLVIWGLSFGTQTGDLLTLSIEGPDGFAFTHEETLDRAQAQTFRAAGKRLTTDRWPAGTYNGTVTMTRNGELLDSMSTSFTLD</sequence>
<dbReference type="Pfam" id="PF01551">
    <property type="entry name" value="Peptidase_M23"/>
    <property type="match status" value="1"/>
</dbReference>
<evidence type="ECO:0000259" key="1">
    <source>
        <dbReference type="Pfam" id="PF01551"/>
    </source>
</evidence>
<dbReference type="Gene3D" id="2.70.70.10">
    <property type="entry name" value="Glucose Permease (Domain IIA)"/>
    <property type="match status" value="1"/>
</dbReference>
<comment type="caution">
    <text evidence="2">The sequence shown here is derived from an EMBL/GenBank/DDBJ whole genome shotgun (WGS) entry which is preliminary data.</text>
</comment>
<dbReference type="InterPro" id="IPR016047">
    <property type="entry name" value="M23ase_b-sheet_dom"/>
</dbReference>
<gene>
    <name evidence="2" type="ORF">HCZ30_01120</name>
</gene>
<dbReference type="SUPFAM" id="SSF51261">
    <property type="entry name" value="Duplicated hybrid motif"/>
    <property type="match status" value="1"/>
</dbReference>
<dbReference type="PANTHER" id="PTHR21666">
    <property type="entry name" value="PEPTIDASE-RELATED"/>
    <property type="match status" value="1"/>
</dbReference>
<dbReference type="InterPro" id="IPR050570">
    <property type="entry name" value="Cell_wall_metabolism_enzyme"/>
</dbReference>
<evidence type="ECO:0000313" key="3">
    <source>
        <dbReference type="Proteomes" id="UP000709466"/>
    </source>
</evidence>
<dbReference type="CDD" id="cd12797">
    <property type="entry name" value="M23_peptidase"/>
    <property type="match status" value="1"/>
</dbReference>
<reference evidence="2 3" key="1">
    <citation type="submission" date="2020-03" db="EMBL/GenBank/DDBJ databases">
        <title>Bacterial isolates of synthetic phycosphere.</title>
        <authorList>
            <person name="Fu H."/>
            <person name="Moran M.A."/>
        </authorList>
    </citation>
    <scope>NUCLEOTIDE SEQUENCE [LARGE SCALE GENOMIC DNA]</scope>
    <source>
        <strain evidence="2 3">HF1</strain>
    </source>
</reference>